<dbReference type="PANTHER" id="PTHR11085">
    <property type="entry name" value="NAD-DEPENDENT PROTEIN DEACYLASE SIRTUIN-5, MITOCHONDRIAL-RELATED"/>
    <property type="match status" value="1"/>
</dbReference>
<feature type="binding site" evidence="6">
    <location>
        <position position="52"/>
    </location>
    <ligand>
        <name>Zn(2+)</name>
        <dbReference type="ChEBI" id="CHEBI:29105"/>
    </ligand>
</feature>
<dbReference type="InterPro" id="IPR050134">
    <property type="entry name" value="NAD-dep_sirtuin_deacylases"/>
</dbReference>
<proteinExistence type="inferred from homology"/>
<dbReference type="Gene3D" id="3.40.50.1220">
    <property type="entry name" value="TPP-binding domain"/>
    <property type="match status" value="1"/>
</dbReference>
<dbReference type="GO" id="GO:0070403">
    <property type="term" value="F:NAD+ binding"/>
    <property type="evidence" value="ECO:0007669"/>
    <property type="project" value="InterPro"/>
</dbReference>
<accession>A0A9P7RTJ7</accession>
<dbReference type="GeneID" id="66079934"/>
<dbReference type="InterPro" id="IPR003000">
    <property type="entry name" value="Sirtuin"/>
</dbReference>
<dbReference type="GO" id="GO:0005634">
    <property type="term" value="C:nucleus"/>
    <property type="evidence" value="ECO:0007669"/>
    <property type="project" value="TreeGrafter"/>
</dbReference>
<feature type="binding site" evidence="6">
    <location>
        <position position="55"/>
    </location>
    <ligand>
        <name>Zn(2+)</name>
        <dbReference type="ChEBI" id="CHEBI:29105"/>
    </ligand>
</feature>
<comment type="similarity">
    <text evidence="2">Belongs to the sirtuin family. Class I subfamily.</text>
</comment>
<dbReference type="Gene3D" id="3.30.1600.10">
    <property type="entry name" value="SIR2/SIRT2 'Small Domain"/>
    <property type="match status" value="1"/>
</dbReference>
<evidence type="ECO:0000256" key="2">
    <source>
        <dbReference type="ARBA" id="ARBA00006924"/>
    </source>
</evidence>
<evidence type="ECO:0000313" key="9">
    <source>
        <dbReference type="Proteomes" id="UP001049176"/>
    </source>
</evidence>
<dbReference type="GO" id="GO:0046872">
    <property type="term" value="F:metal ion binding"/>
    <property type="evidence" value="ECO:0007669"/>
    <property type="project" value="UniProtKB-KW"/>
</dbReference>
<dbReference type="OrthoDB" id="424302at2759"/>
<dbReference type="Pfam" id="PF02146">
    <property type="entry name" value="SIR2"/>
    <property type="match status" value="1"/>
</dbReference>
<dbReference type="PROSITE" id="PS50305">
    <property type="entry name" value="SIRTUIN"/>
    <property type="match status" value="1"/>
</dbReference>
<name>A0A9P7RTJ7_9AGAR</name>
<keyword evidence="6" id="KW-0862">Zinc</keyword>
<sequence>MHGRIFDVKCTECGNVEFDRSSPICEALRGTEELVEQNVIDPEIGLDQLPKCKKCGGLARPGVVWFEEMPLHLDLIDELVEKADLCIVVGTSSTVYPAAGYASAVRNNGGKVAVFNLERSAGDHRADFLFLGPCEELLPRALSLAS</sequence>
<organism evidence="8 9">
    <name type="scientific">Marasmius oreades</name>
    <name type="common">fairy-ring Marasmius</name>
    <dbReference type="NCBI Taxonomy" id="181124"/>
    <lineage>
        <taxon>Eukaryota</taxon>
        <taxon>Fungi</taxon>
        <taxon>Dikarya</taxon>
        <taxon>Basidiomycota</taxon>
        <taxon>Agaricomycotina</taxon>
        <taxon>Agaricomycetes</taxon>
        <taxon>Agaricomycetidae</taxon>
        <taxon>Agaricales</taxon>
        <taxon>Marasmiineae</taxon>
        <taxon>Marasmiaceae</taxon>
        <taxon>Marasmius</taxon>
    </lineage>
</organism>
<comment type="subcellular location">
    <subcellularLocation>
        <location evidence="1">Mitochondrion</location>
    </subcellularLocation>
</comment>
<keyword evidence="9" id="KW-1185">Reference proteome</keyword>
<evidence type="ECO:0000256" key="1">
    <source>
        <dbReference type="ARBA" id="ARBA00004173"/>
    </source>
</evidence>
<dbReference type="InterPro" id="IPR026591">
    <property type="entry name" value="Sirtuin_cat_small_dom_sf"/>
</dbReference>
<dbReference type="PANTHER" id="PTHR11085:SF10">
    <property type="entry name" value="NAD-DEPENDENT PROTEIN DEACYLASE SIRTUIN-5, MITOCHONDRIAL-RELATED"/>
    <property type="match status" value="1"/>
</dbReference>
<dbReference type="InterPro" id="IPR026590">
    <property type="entry name" value="Ssirtuin_cat_dom"/>
</dbReference>
<keyword evidence="6" id="KW-0479">Metal-binding</keyword>
<dbReference type="EMBL" id="CM032187">
    <property type="protein sequence ID" value="KAG7089153.1"/>
    <property type="molecule type" value="Genomic_DNA"/>
</dbReference>
<dbReference type="GO" id="GO:0005739">
    <property type="term" value="C:mitochondrion"/>
    <property type="evidence" value="ECO:0007669"/>
    <property type="project" value="UniProtKB-SubCell"/>
</dbReference>
<feature type="active site" description="Proton acceptor" evidence="6">
    <location>
        <position position="2"/>
    </location>
</feature>
<evidence type="ECO:0000256" key="3">
    <source>
        <dbReference type="ARBA" id="ARBA00022679"/>
    </source>
</evidence>
<feature type="domain" description="Deacetylase sirtuin-type" evidence="7">
    <location>
        <begin position="1"/>
        <end position="146"/>
    </location>
</feature>
<gene>
    <name evidence="8" type="ORF">E1B28_010859</name>
</gene>
<evidence type="ECO:0000256" key="4">
    <source>
        <dbReference type="ARBA" id="ARBA00023027"/>
    </source>
</evidence>
<protein>
    <recommendedName>
        <fullName evidence="7">Deacetylase sirtuin-type domain-containing protein</fullName>
    </recommendedName>
</protein>
<evidence type="ECO:0000256" key="5">
    <source>
        <dbReference type="ARBA" id="ARBA00023128"/>
    </source>
</evidence>
<feature type="binding site" evidence="6">
    <location>
        <position position="13"/>
    </location>
    <ligand>
        <name>Zn(2+)</name>
        <dbReference type="ChEBI" id="CHEBI:29105"/>
    </ligand>
</feature>
<keyword evidence="3" id="KW-0808">Transferase</keyword>
<evidence type="ECO:0000313" key="8">
    <source>
        <dbReference type="EMBL" id="KAG7089153.1"/>
    </source>
</evidence>
<dbReference type="GO" id="GO:0017136">
    <property type="term" value="F:histone deacetylase activity, NAD-dependent"/>
    <property type="evidence" value="ECO:0007669"/>
    <property type="project" value="TreeGrafter"/>
</dbReference>
<dbReference type="InterPro" id="IPR029035">
    <property type="entry name" value="DHS-like_NAD/FAD-binding_dom"/>
</dbReference>
<evidence type="ECO:0000256" key="6">
    <source>
        <dbReference type="PROSITE-ProRule" id="PRU00236"/>
    </source>
</evidence>
<keyword evidence="4" id="KW-0520">NAD</keyword>
<feature type="binding site" evidence="6">
    <location>
        <position position="10"/>
    </location>
    <ligand>
        <name>Zn(2+)</name>
        <dbReference type="ChEBI" id="CHEBI:29105"/>
    </ligand>
</feature>
<comment type="caution">
    <text evidence="8">The sequence shown here is derived from an EMBL/GenBank/DDBJ whole genome shotgun (WGS) entry which is preliminary data.</text>
</comment>
<dbReference type="AlphaFoldDB" id="A0A9P7RTJ7"/>
<reference evidence="8" key="1">
    <citation type="journal article" date="2021" name="Genome Biol. Evol.">
        <title>The assembled and annotated genome of the fairy-ring fungus Marasmius oreades.</title>
        <authorList>
            <person name="Hiltunen M."/>
            <person name="Ament-Velasquez S.L."/>
            <person name="Johannesson H."/>
        </authorList>
    </citation>
    <scope>NUCLEOTIDE SEQUENCE</scope>
    <source>
        <strain evidence="8">03SP1</strain>
    </source>
</reference>
<dbReference type="RefSeq" id="XP_043005623.1">
    <property type="nucleotide sequence ID" value="XM_043155841.1"/>
</dbReference>
<keyword evidence="5" id="KW-0496">Mitochondrion</keyword>
<dbReference type="KEGG" id="more:E1B28_010859"/>
<dbReference type="Proteomes" id="UP001049176">
    <property type="component" value="Chromosome 7"/>
</dbReference>
<dbReference type="SUPFAM" id="SSF52467">
    <property type="entry name" value="DHS-like NAD/FAD-binding domain"/>
    <property type="match status" value="1"/>
</dbReference>
<evidence type="ECO:0000259" key="7">
    <source>
        <dbReference type="PROSITE" id="PS50305"/>
    </source>
</evidence>